<comment type="function">
    <text evidence="1">Could be involved in insertion of integral membrane proteins into the membrane.</text>
</comment>
<evidence type="ECO:0000313" key="4">
    <source>
        <dbReference type="Proteomes" id="UP000030013"/>
    </source>
</evidence>
<comment type="caution">
    <text evidence="3">The sequence shown here is derived from an EMBL/GenBank/DDBJ whole genome shotgun (WGS) entry which is preliminary data.</text>
</comment>
<accession>A0A0A0JUD9</accession>
<dbReference type="Pfam" id="PF01809">
    <property type="entry name" value="YidD"/>
    <property type="match status" value="1"/>
</dbReference>
<organism evidence="3 4">
    <name type="scientific">Knoellia aerolata DSM 18566</name>
    <dbReference type="NCBI Taxonomy" id="1385519"/>
    <lineage>
        <taxon>Bacteria</taxon>
        <taxon>Bacillati</taxon>
        <taxon>Actinomycetota</taxon>
        <taxon>Actinomycetes</taxon>
        <taxon>Micrococcales</taxon>
        <taxon>Intrasporangiaceae</taxon>
        <taxon>Knoellia</taxon>
    </lineage>
</organism>
<dbReference type="Proteomes" id="UP000030013">
    <property type="component" value="Unassembled WGS sequence"/>
</dbReference>
<evidence type="ECO:0000313" key="3">
    <source>
        <dbReference type="EMBL" id="KGN40758.1"/>
    </source>
</evidence>
<dbReference type="RefSeq" id="WP_035938090.1">
    <property type="nucleotide sequence ID" value="NZ_AVPL01000032.1"/>
</dbReference>
<comment type="similarity">
    <text evidence="1">Belongs to the UPF0161 family.</text>
</comment>
<dbReference type="eggNOG" id="COG0759">
    <property type="taxonomic scope" value="Bacteria"/>
</dbReference>
<dbReference type="PANTHER" id="PTHR33383">
    <property type="entry name" value="MEMBRANE PROTEIN INSERTION EFFICIENCY FACTOR-RELATED"/>
    <property type="match status" value="1"/>
</dbReference>
<dbReference type="STRING" id="1385519.N801_12450"/>
<dbReference type="NCBIfam" id="TIGR00278">
    <property type="entry name" value="membrane protein insertion efficiency factor YidD"/>
    <property type="match status" value="1"/>
</dbReference>
<keyword evidence="1" id="KW-0472">Membrane</keyword>
<feature type="compositionally biased region" description="Basic and acidic residues" evidence="2">
    <location>
        <begin position="86"/>
        <end position="97"/>
    </location>
</feature>
<dbReference type="EMBL" id="AVPL01000032">
    <property type="protein sequence ID" value="KGN40758.1"/>
    <property type="molecule type" value="Genomic_DNA"/>
</dbReference>
<dbReference type="SMART" id="SM01234">
    <property type="entry name" value="Haemolytic"/>
    <property type="match status" value="1"/>
</dbReference>
<name>A0A0A0JUD9_9MICO</name>
<sequence length="97" mass="10677">MTFGQVAAKPLVWLVRAYQLVLSPLTPATCRYYPSCSAYAVTALSRHGLFRGTWLTIGRLGRCHPWTPGGVDHVPPLPGQPSDEELVARHIPHETTT</sequence>
<evidence type="ECO:0000256" key="1">
    <source>
        <dbReference type="HAMAP-Rule" id="MF_00386"/>
    </source>
</evidence>
<protein>
    <recommendedName>
        <fullName evidence="1">Putative membrane protein insertion efficiency factor</fullName>
    </recommendedName>
</protein>
<reference evidence="3 4" key="1">
    <citation type="submission" date="2013-08" db="EMBL/GenBank/DDBJ databases">
        <title>The genome sequence of Knoellia aerolata.</title>
        <authorList>
            <person name="Zhu W."/>
            <person name="Wang G."/>
        </authorList>
    </citation>
    <scope>NUCLEOTIDE SEQUENCE [LARGE SCALE GENOMIC DNA]</scope>
    <source>
        <strain evidence="3 4">DSM 18566</strain>
    </source>
</reference>
<dbReference type="InterPro" id="IPR002696">
    <property type="entry name" value="Membr_insert_effic_factor_YidD"/>
</dbReference>
<keyword evidence="4" id="KW-1185">Reference proteome</keyword>
<gene>
    <name evidence="3" type="ORF">N801_12450</name>
</gene>
<keyword evidence="1" id="KW-1003">Cell membrane</keyword>
<comment type="subcellular location">
    <subcellularLocation>
        <location evidence="1">Cell membrane</location>
        <topology evidence="1">Peripheral membrane protein</topology>
        <orientation evidence="1">Cytoplasmic side</orientation>
    </subcellularLocation>
</comment>
<dbReference type="GO" id="GO:0005886">
    <property type="term" value="C:plasma membrane"/>
    <property type="evidence" value="ECO:0007669"/>
    <property type="project" value="UniProtKB-SubCell"/>
</dbReference>
<feature type="region of interest" description="Disordered" evidence="2">
    <location>
        <begin position="71"/>
        <end position="97"/>
    </location>
</feature>
<evidence type="ECO:0000256" key="2">
    <source>
        <dbReference type="SAM" id="MobiDB-lite"/>
    </source>
</evidence>
<dbReference type="OrthoDB" id="9801753at2"/>
<dbReference type="HAMAP" id="MF_00386">
    <property type="entry name" value="UPF0161_YidD"/>
    <property type="match status" value="1"/>
</dbReference>
<dbReference type="PANTHER" id="PTHR33383:SF1">
    <property type="entry name" value="MEMBRANE PROTEIN INSERTION EFFICIENCY FACTOR-RELATED"/>
    <property type="match status" value="1"/>
</dbReference>
<dbReference type="AlphaFoldDB" id="A0A0A0JUD9"/>
<proteinExistence type="inferred from homology"/>